<dbReference type="KEGG" id="cput:CONPUDRAFT_77098"/>
<dbReference type="InterPro" id="IPR029058">
    <property type="entry name" value="AB_hydrolase_fold"/>
</dbReference>
<accession>A0A5M3M8Y9</accession>
<dbReference type="OrthoDB" id="10249433at2759"/>
<dbReference type="SUPFAM" id="SSF53474">
    <property type="entry name" value="alpha/beta-Hydrolases"/>
    <property type="match status" value="1"/>
</dbReference>
<dbReference type="InterPro" id="IPR050228">
    <property type="entry name" value="Carboxylesterase_BioH"/>
</dbReference>
<dbReference type="GeneID" id="19209567"/>
<evidence type="ECO:0000313" key="3">
    <source>
        <dbReference type="Proteomes" id="UP000053558"/>
    </source>
</evidence>
<dbReference type="Gene3D" id="3.40.50.1820">
    <property type="entry name" value="alpha/beta hydrolase"/>
    <property type="match status" value="1"/>
</dbReference>
<proteinExistence type="predicted"/>
<protein>
    <submittedName>
        <fullName evidence="2">Alpha beta-hydrolase</fullName>
    </submittedName>
</protein>
<keyword evidence="2" id="KW-0378">Hydrolase</keyword>
<dbReference type="Proteomes" id="UP000053558">
    <property type="component" value="Unassembled WGS sequence"/>
</dbReference>
<dbReference type="GO" id="GO:0016787">
    <property type="term" value="F:hydrolase activity"/>
    <property type="evidence" value="ECO:0007669"/>
    <property type="project" value="UniProtKB-KW"/>
</dbReference>
<name>A0A5M3M8Y9_CONPW</name>
<dbReference type="PANTHER" id="PTHR43194">
    <property type="entry name" value="HYDROLASE ALPHA/BETA FOLD FAMILY"/>
    <property type="match status" value="1"/>
</dbReference>
<feature type="domain" description="AB hydrolase-1" evidence="1">
    <location>
        <begin position="27"/>
        <end position="250"/>
    </location>
</feature>
<dbReference type="InterPro" id="IPR000073">
    <property type="entry name" value="AB_hydrolase_1"/>
</dbReference>
<keyword evidence="3" id="KW-1185">Reference proteome</keyword>
<dbReference type="EMBL" id="JH711588">
    <property type="protein sequence ID" value="EIW75396.1"/>
    <property type="molecule type" value="Genomic_DNA"/>
</dbReference>
<dbReference type="RefSeq" id="XP_007774128.1">
    <property type="nucleotide sequence ID" value="XM_007775938.1"/>
</dbReference>
<reference evidence="3" key="1">
    <citation type="journal article" date="2012" name="Science">
        <title>The Paleozoic origin of enzymatic lignin decomposition reconstructed from 31 fungal genomes.</title>
        <authorList>
            <person name="Floudas D."/>
            <person name="Binder M."/>
            <person name="Riley R."/>
            <person name="Barry K."/>
            <person name="Blanchette R.A."/>
            <person name="Henrissat B."/>
            <person name="Martinez A.T."/>
            <person name="Otillar R."/>
            <person name="Spatafora J.W."/>
            <person name="Yadav J.S."/>
            <person name="Aerts A."/>
            <person name="Benoit I."/>
            <person name="Boyd A."/>
            <person name="Carlson A."/>
            <person name="Copeland A."/>
            <person name="Coutinho P.M."/>
            <person name="de Vries R.P."/>
            <person name="Ferreira P."/>
            <person name="Findley K."/>
            <person name="Foster B."/>
            <person name="Gaskell J."/>
            <person name="Glotzer D."/>
            <person name="Gorecki P."/>
            <person name="Heitman J."/>
            <person name="Hesse C."/>
            <person name="Hori C."/>
            <person name="Igarashi K."/>
            <person name="Jurgens J.A."/>
            <person name="Kallen N."/>
            <person name="Kersten P."/>
            <person name="Kohler A."/>
            <person name="Kuees U."/>
            <person name="Kumar T.K.A."/>
            <person name="Kuo A."/>
            <person name="LaButti K."/>
            <person name="Larrondo L.F."/>
            <person name="Lindquist E."/>
            <person name="Ling A."/>
            <person name="Lombard V."/>
            <person name="Lucas S."/>
            <person name="Lundell T."/>
            <person name="Martin R."/>
            <person name="McLaughlin D.J."/>
            <person name="Morgenstern I."/>
            <person name="Morin E."/>
            <person name="Murat C."/>
            <person name="Nagy L.G."/>
            <person name="Nolan M."/>
            <person name="Ohm R.A."/>
            <person name="Patyshakuliyeva A."/>
            <person name="Rokas A."/>
            <person name="Ruiz-Duenas F.J."/>
            <person name="Sabat G."/>
            <person name="Salamov A."/>
            <person name="Samejima M."/>
            <person name="Schmutz J."/>
            <person name="Slot J.C."/>
            <person name="St John F."/>
            <person name="Stenlid J."/>
            <person name="Sun H."/>
            <person name="Sun S."/>
            <person name="Syed K."/>
            <person name="Tsang A."/>
            <person name="Wiebenga A."/>
            <person name="Young D."/>
            <person name="Pisabarro A."/>
            <person name="Eastwood D.C."/>
            <person name="Martin F."/>
            <person name="Cullen D."/>
            <person name="Grigoriev I.V."/>
            <person name="Hibbett D.S."/>
        </authorList>
    </citation>
    <scope>NUCLEOTIDE SEQUENCE [LARGE SCALE GENOMIC DNA]</scope>
    <source>
        <strain evidence="3">RWD-64-598 SS2</strain>
    </source>
</reference>
<gene>
    <name evidence="2" type="ORF">CONPUDRAFT_77098</name>
</gene>
<evidence type="ECO:0000313" key="2">
    <source>
        <dbReference type="EMBL" id="EIW75396.1"/>
    </source>
</evidence>
<dbReference type="AlphaFoldDB" id="A0A5M3M8Y9"/>
<organism evidence="2 3">
    <name type="scientific">Coniophora puteana (strain RWD-64-598)</name>
    <name type="common">Brown rot fungus</name>
    <dbReference type="NCBI Taxonomy" id="741705"/>
    <lineage>
        <taxon>Eukaryota</taxon>
        <taxon>Fungi</taxon>
        <taxon>Dikarya</taxon>
        <taxon>Basidiomycota</taxon>
        <taxon>Agaricomycotina</taxon>
        <taxon>Agaricomycetes</taxon>
        <taxon>Agaricomycetidae</taxon>
        <taxon>Boletales</taxon>
        <taxon>Coniophorineae</taxon>
        <taxon>Coniophoraceae</taxon>
        <taxon>Coniophora</taxon>
    </lineage>
</organism>
<comment type="caution">
    <text evidence="2">The sequence shown here is derived from an EMBL/GenBank/DDBJ whole genome shotgun (WGS) entry which is preliminary data.</text>
</comment>
<sequence>MTSEGEARTCVAPRSVWGLPTSSKRALLIHGMSCSSHGMIHIAEKLAEHGYYVIAPDLPGHGIGSRADTYTWADYDKVMVALYHEATYDLVVGFSWGAVLALRVLDQLPTPYHERSQRTRVVLLDPPTCISEETQNFYYGMFSTVARNPPKPEFYLEKFPRWTKKDAVLQIMANELCDPLLVDHLLHKWDHEEHLASIPSCVEPIFLLGDPEAGGHCGLKELEPYPQYERRVVKGSSHWLPYDAPDEVVETCIAPGKTITAQS</sequence>
<dbReference type="PANTHER" id="PTHR43194:SF2">
    <property type="entry name" value="PEROXISOMAL MEMBRANE PROTEIN LPX1"/>
    <property type="match status" value="1"/>
</dbReference>
<evidence type="ECO:0000259" key="1">
    <source>
        <dbReference type="Pfam" id="PF12697"/>
    </source>
</evidence>
<dbReference type="Pfam" id="PF12697">
    <property type="entry name" value="Abhydrolase_6"/>
    <property type="match status" value="1"/>
</dbReference>